<accession>A0A6J4MY21</accession>
<feature type="compositionally biased region" description="Basic residues" evidence="1">
    <location>
        <begin position="11"/>
        <end position="25"/>
    </location>
</feature>
<name>A0A6J4MY21_9ACTN</name>
<dbReference type="EMBL" id="CADCUK010000094">
    <property type="protein sequence ID" value="CAA9371970.1"/>
    <property type="molecule type" value="Genomic_DNA"/>
</dbReference>
<feature type="non-terminal residue" evidence="2">
    <location>
        <position position="155"/>
    </location>
</feature>
<feature type="non-terminal residue" evidence="2">
    <location>
        <position position="1"/>
    </location>
</feature>
<evidence type="ECO:0000256" key="1">
    <source>
        <dbReference type="SAM" id="MobiDB-lite"/>
    </source>
</evidence>
<feature type="region of interest" description="Disordered" evidence="1">
    <location>
        <begin position="1"/>
        <end position="67"/>
    </location>
</feature>
<feature type="region of interest" description="Disordered" evidence="1">
    <location>
        <begin position="85"/>
        <end position="141"/>
    </location>
</feature>
<dbReference type="AlphaFoldDB" id="A0A6J4MY21"/>
<feature type="compositionally biased region" description="Basic residues" evidence="1">
    <location>
        <begin position="90"/>
        <end position="103"/>
    </location>
</feature>
<organism evidence="2">
    <name type="scientific">uncultured Nocardioidaceae bacterium</name>
    <dbReference type="NCBI Taxonomy" id="253824"/>
    <lineage>
        <taxon>Bacteria</taxon>
        <taxon>Bacillati</taxon>
        <taxon>Actinomycetota</taxon>
        <taxon>Actinomycetes</taxon>
        <taxon>Propionibacteriales</taxon>
        <taxon>Nocardioidaceae</taxon>
        <taxon>environmental samples</taxon>
    </lineage>
</organism>
<feature type="compositionally biased region" description="Low complexity" evidence="1">
    <location>
        <begin position="124"/>
        <end position="136"/>
    </location>
</feature>
<sequence>ETAPFEASRSPLRHRARGLRRRHRAAPAAAVAPHGQRRARLPDVHGGGARGEHARRRALPRRDVARRGRRLARHLEELARRAHRTELHVPLRRGAGRLGHLQRRRGDDRPPAPRGPPRPRRPRGPVVVGPRLPGVRSGAGGRRLVDAARWSAGGL</sequence>
<gene>
    <name evidence="2" type="ORF">AVDCRST_MAG47-1321</name>
</gene>
<protein>
    <submittedName>
        <fullName evidence="2">Uncharacterized protein</fullName>
    </submittedName>
</protein>
<evidence type="ECO:0000313" key="2">
    <source>
        <dbReference type="EMBL" id="CAA9371970.1"/>
    </source>
</evidence>
<reference evidence="2" key="1">
    <citation type="submission" date="2020-02" db="EMBL/GenBank/DDBJ databases">
        <authorList>
            <person name="Meier V. D."/>
        </authorList>
    </citation>
    <scope>NUCLEOTIDE SEQUENCE</scope>
    <source>
        <strain evidence="2">AVDCRST_MAG47</strain>
    </source>
</reference>
<proteinExistence type="predicted"/>